<dbReference type="OrthoDB" id="213240at2"/>
<dbReference type="EMBL" id="LECT01000017">
    <property type="protein sequence ID" value="KLU05606.1"/>
    <property type="molecule type" value="Genomic_DNA"/>
</dbReference>
<sequence length="313" mass="35132">MNSNDPPASKPIRRSRKARSKVLMFLRRVHLYIGLFLLPWVFLYGATGALLNHVGLFPEAAMQQVDASELADSAWAEFPDQNELAEQVVDAMRVAAPESSIELNPDHPPEFTNEIAFQIEDAGTRHAVHLNPVDKSAWVATFPENREPMEPVLQEIQRVEIDPNPMGIAEQTIPSVLSAAGIETTKTSEPLGWSKLNFLANVDGEPVRVTYVLRDGHLDVTRYTGEDGYSPRAFFVRLHTSHGQPPHWNGRRFWSLFIDAMAIAMVTWGATGLLMWWQIKRTRWIGGIVIAISVVTASVMFFSMMSFYATTKL</sequence>
<dbReference type="InterPro" id="IPR032307">
    <property type="entry name" value="PepSY_TM-like_2"/>
</dbReference>
<dbReference type="Pfam" id="PF03929">
    <property type="entry name" value="PepSY_TM"/>
    <property type="match status" value="1"/>
</dbReference>
<dbReference type="PANTHER" id="PTHR40115">
    <property type="entry name" value="INNER MEMBRANE PROTEIN WITH PEPSY TM HELIX"/>
    <property type="match status" value="1"/>
</dbReference>
<comment type="caution">
    <text evidence="2">The sequence shown here is derived from an EMBL/GenBank/DDBJ whole genome shotgun (WGS) entry which is preliminary data.</text>
</comment>
<dbReference type="STRING" id="595434.RISK_002238"/>
<dbReference type="PATRIC" id="fig|595434.4.peg.2137"/>
<dbReference type="AlphaFoldDB" id="A0A0J1BGE3"/>
<name>A0A0J1BGE3_RHOIS</name>
<evidence type="ECO:0000313" key="2">
    <source>
        <dbReference type="EMBL" id="KLU05606.1"/>
    </source>
</evidence>
<keyword evidence="1" id="KW-0472">Membrane</keyword>
<dbReference type="RefSeq" id="WP_047813947.1">
    <property type="nucleotide sequence ID" value="NZ_LECT01000017.1"/>
</dbReference>
<dbReference type="PANTHER" id="PTHR40115:SF1">
    <property type="entry name" value="INNER MEMBRANE PROTEIN WITH PEPSY TM HELIX"/>
    <property type="match status" value="1"/>
</dbReference>
<dbReference type="Proteomes" id="UP000036367">
    <property type="component" value="Unassembled WGS sequence"/>
</dbReference>
<reference evidence="2" key="1">
    <citation type="submission" date="2015-05" db="EMBL/GenBank/DDBJ databases">
        <title>Permanent draft genome of Rhodopirellula islandicus K833.</title>
        <authorList>
            <person name="Kizina J."/>
            <person name="Richter M."/>
            <person name="Glockner F.O."/>
            <person name="Harder J."/>
        </authorList>
    </citation>
    <scope>NUCLEOTIDE SEQUENCE [LARGE SCALE GENOMIC DNA]</scope>
    <source>
        <strain evidence="2">K833</strain>
    </source>
</reference>
<organism evidence="2 3">
    <name type="scientific">Rhodopirellula islandica</name>
    <dbReference type="NCBI Taxonomy" id="595434"/>
    <lineage>
        <taxon>Bacteria</taxon>
        <taxon>Pseudomonadati</taxon>
        <taxon>Planctomycetota</taxon>
        <taxon>Planctomycetia</taxon>
        <taxon>Pirellulales</taxon>
        <taxon>Pirellulaceae</taxon>
        <taxon>Rhodopirellula</taxon>
    </lineage>
</organism>
<keyword evidence="3" id="KW-1185">Reference proteome</keyword>
<evidence type="ECO:0000256" key="1">
    <source>
        <dbReference type="SAM" id="Phobius"/>
    </source>
</evidence>
<feature type="transmembrane region" description="Helical" evidence="1">
    <location>
        <begin position="284"/>
        <end position="309"/>
    </location>
</feature>
<dbReference type="InterPro" id="IPR005625">
    <property type="entry name" value="PepSY-ass_TM"/>
</dbReference>
<gene>
    <name evidence="2" type="ORF">RISK_002238</name>
</gene>
<protein>
    <submittedName>
        <fullName evidence="2">Uncharacterized protein</fullName>
    </submittedName>
</protein>
<keyword evidence="1" id="KW-0812">Transmembrane</keyword>
<evidence type="ECO:0000313" key="3">
    <source>
        <dbReference type="Proteomes" id="UP000036367"/>
    </source>
</evidence>
<proteinExistence type="predicted"/>
<keyword evidence="1" id="KW-1133">Transmembrane helix</keyword>
<accession>A0A0J1BGE3</accession>
<feature type="transmembrane region" description="Helical" evidence="1">
    <location>
        <begin position="253"/>
        <end position="277"/>
    </location>
</feature>